<dbReference type="GO" id="GO:0015914">
    <property type="term" value="P:phospholipid transport"/>
    <property type="evidence" value="ECO:0007669"/>
    <property type="project" value="EnsemblFungi"/>
</dbReference>
<evidence type="ECO:0000256" key="4">
    <source>
        <dbReference type="ARBA" id="ARBA00022989"/>
    </source>
</evidence>
<sequence>MSLLSTVTFYVSLLLIGHAGFSSFEFHQLAKKINISDPQLPRDIKYESYLGLILFIISAFLAFTKLTYLPLRYDNQSTKQVLSQGQYLKETPFNKATNVDNMIGNDANGEVNFMTSFIDISAKRAQFKKSLSN</sequence>
<evidence type="ECO:0000256" key="6">
    <source>
        <dbReference type="SAM" id="Phobius"/>
    </source>
</evidence>
<keyword evidence="4 6" id="KW-1133">Transmembrane helix</keyword>
<evidence type="ECO:0000313" key="8">
    <source>
        <dbReference type="Proteomes" id="UP000005220"/>
    </source>
</evidence>
<dbReference type="FunCoup" id="H2AMU7">
    <property type="interactions" value="75"/>
</dbReference>
<evidence type="ECO:0000256" key="3">
    <source>
        <dbReference type="ARBA" id="ARBA00022692"/>
    </source>
</evidence>
<evidence type="ECO:0000313" key="7">
    <source>
        <dbReference type="EMBL" id="CCF55697.1"/>
    </source>
</evidence>
<dbReference type="InterPro" id="IPR018937">
    <property type="entry name" value="MMgT"/>
</dbReference>
<keyword evidence="3 6" id="KW-0812">Transmembrane</keyword>
<gene>
    <name evidence="7" type="primary">KAFR0A02610</name>
    <name evidence="7" type="ORF">KAFR_0A02610</name>
</gene>
<dbReference type="GO" id="GO:0072546">
    <property type="term" value="C:EMC complex"/>
    <property type="evidence" value="ECO:0007669"/>
    <property type="project" value="EnsemblFungi"/>
</dbReference>
<dbReference type="PANTHER" id="PTHR28144:SF1">
    <property type="entry name" value="ER MEMBRANE PROTEIN COMPLEX SUBUNIT 5"/>
    <property type="match status" value="1"/>
</dbReference>
<dbReference type="RefSeq" id="XP_003954832.1">
    <property type="nucleotide sequence ID" value="XM_003954783.1"/>
</dbReference>
<dbReference type="GO" id="GO:0032977">
    <property type="term" value="F:membrane insertase activity"/>
    <property type="evidence" value="ECO:0007669"/>
    <property type="project" value="EnsemblFungi"/>
</dbReference>
<dbReference type="Proteomes" id="UP000005220">
    <property type="component" value="Chromosome 1"/>
</dbReference>
<dbReference type="HOGENOM" id="CLU_132206_1_0_1"/>
<evidence type="ECO:0008006" key="9">
    <source>
        <dbReference type="Google" id="ProtNLM"/>
    </source>
</evidence>
<comment type="similarity">
    <text evidence="2">Belongs to the membrane magnesium transporter (TC 1.A.67) family.</text>
</comment>
<feature type="transmembrane region" description="Helical" evidence="6">
    <location>
        <begin position="48"/>
        <end position="69"/>
    </location>
</feature>
<comment type="subcellular location">
    <subcellularLocation>
        <location evidence="1">Endomembrane system</location>
        <topology evidence="1">Multi-pass membrane protein</topology>
    </subcellularLocation>
</comment>
<dbReference type="KEGG" id="kaf:KAFR_0A02610"/>
<accession>H2AMU7</accession>
<protein>
    <recommendedName>
        <fullName evidence="9">ER membrane protein complex subunit 5</fullName>
    </recommendedName>
</protein>
<dbReference type="EMBL" id="HE650821">
    <property type="protein sequence ID" value="CCF55697.1"/>
    <property type="molecule type" value="Genomic_DNA"/>
</dbReference>
<dbReference type="eggNOG" id="ENOG502S8V0">
    <property type="taxonomic scope" value="Eukaryota"/>
</dbReference>
<dbReference type="STRING" id="1071382.H2AMU7"/>
<evidence type="ECO:0000256" key="2">
    <source>
        <dbReference type="ARBA" id="ARBA00006109"/>
    </source>
</evidence>
<name>H2AMU7_KAZAF</name>
<dbReference type="GO" id="GO:0006644">
    <property type="term" value="P:phospholipid metabolic process"/>
    <property type="evidence" value="ECO:0007669"/>
    <property type="project" value="EnsemblFungi"/>
</dbReference>
<dbReference type="OrthoDB" id="44756at2759"/>
<reference evidence="7 8" key="1">
    <citation type="journal article" date="2011" name="Proc. Natl. Acad. Sci. U.S.A.">
        <title>Evolutionary erosion of yeast sex chromosomes by mating-type switching accidents.</title>
        <authorList>
            <person name="Gordon J.L."/>
            <person name="Armisen D."/>
            <person name="Proux-Wera E."/>
            <person name="Oheigeartaigh S.S."/>
            <person name="Byrne K.P."/>
            <person name="Wolfe K.H."/>
        </authorList>
    </citation>
    <scope>NUCLEOTIDE SEQUENCE [LARGE SCALE GENOMIC DNA]</scope>
    <source>
        <strain evidence="8">ATCC 22294 / BCRC 22015 / CBS 2517 / CECT 1963 / NBRC 1671 / NRRL Y-8276</strain>
    </source>
</reference>
<dbReference type="GO" id="GO:0034975">
    <property type="term" value="P:protein folding in endoplasmic reticulum"/>
    <property type="evidence" value="ECO:0007669"/>
    <property type="project" value="TreeGrafter"/>
</dbReference>
<dbReference type="AlphaFoldDB" id="H2AMU7"/>
<dbReference type="PANTHER" id="PTHR28144">
    <property type="entry name" value="ER MEMBRANE PROTEIN COMPLEX SUBUNIT 5"/>
    <property type="match status" value="1"/>
</dbReference>
<dbReference type="Pfam" id="PF10270">
    <property type="entry name" value="MMgT"/>
    <property type="match status" value="1"/>
</dbReference>
<organism evidence="7 8">
    <name type="scientific">Kazachstania africana (strain ATCC 22294 / BCRC 22015 / CBS 2517 / CECT 1963 / NBRC 1671 / NRRL Y-8276)</name>
    <name type="common">Yeast</name>
    <name type="synonym">Kluyveromyces africanus</name>
    <dbReference type="NCBI Taxonomy" id="1071382"/>
    <lineage>
        <taxon>Eukaryota</taxon>
        <taxon>Fungi</taxon>
        <taxon>Dikarya</taxon>
        <taxon>Ascomycota</taxon>
        <taxon>Saccharomycotina</taxon>
        <taxon>Saccharomycetes</taxon>
        <taxon>Saccharomycetales</taxon>
        <taxon>Saccharomycetaceae</taxon>
        <taxon>Kazachstania</taxon>
    </lineage>
</organism>
<keyword evidence="8" id="KW-1185">Reference proteome</keyword>
<evidence type="ECO:0000256" key="1">
    <source>
        <dbReference type="ARBA" id="ARBA00004127"/>
    </source>
</evidence>
<dbReference type="GeneID" id="13885912"/>
<keyword evidence="5 6" id="KW-0472">Membrane</keyword>
<proteinExistence type="inferred from homology"/>
<dbReference type="GO" id="GO:0045050">
    <property type="term" value="P:protein insertion into ER membrane by stop-transfer membrane-anchor sequence"/>
    <property type="evidence" value="ECO:0007669"/>
    <property type="project" value="EnsemblFungi"/>
</dbReference>
<dbReference type="InParanoid" id="H2AMU7"/>
<evidence type="ECO:0000256" key="5">
    <source>
        <dbReference type="ARBA" id="ARBA00023136"/>
    </source>
</evidence>
<dbReference type="InterPro" id="IPR053279">
    <property type="entry name" value="EMC_subunit"/>
</dbReference>